<comment type="caution">
    <text evidence="3">The sequence shown here is derived from an EMBL/GenBank/DDBJ whole genome shotgun (WGS) entry which is preliminary data.</text>
</comment>
<dbReference type="EMBL" id="QCYY01004505">
    <property type="protein sequence ID" value="ROT60881.1"/>
    <property type="molecule type" value="Genomic_DNA"/>
</dbReference>
<reference evidence="3 4" key="2">
    <citation type="submission" date="2019-01" db="EMBL/GenBank/DDBJ databases">
        <title>The decoding of complex shrimp genome reveals the adaptation for benthos swimmer, frequently molting mechanism and breeding impact on genome.</title>
        <authorList>
            <person name="Sun Y."/>
            <person name="Gao Y."/>
            <person name="Yu Y."/>
        </authorList>
    </citation>
    <scope>NUCLEOTIDE SEQUENCE [LARGE SCALE GENOMIC DNA]</scope>
    <source>
        <tissue evidence="3">Muscle</tissue>
    </source>
</reference>
<proteinExistence type="predicted"/>
<dbReference type="AlphaFoldDB" id="A0A423S9K6"/>
<dbReference type="Pfam" id="PF07841">
    <property type="entry name" value="DM4_12"/>
    <property type="match status" value="1"/>
</dbReference>
<keyword evidence="2" id="KW-0732">Signal</keyword>
<keyword evidence="1" id="KW-0472">Membrane</keyword>
<feature type="signal peptide" evidence="2">
    <location>
        <begin position="1"/>
        <end position="21"/>
    </location>
</feature>
<protein>
    <submittedName>
        <fullName evidence="3">Uncharacterized protein</fullName>
    </submittedName>
</protein>
<dbReference type="InterPro" id="IPR006631">
    <property type="entry name" value="DM4_12"/>
</dbReference>
<sequence length="237" mass="25706">MLSKFVSFFVIVASVATSANSLDLDFSSSDLYDEEGRLLVIPVGGTATTTGLSLNITTLAALASVLASGLVTLLGLGALGFLLYSLFAGGYGGSGYGSGSGGYGGNGGYSSYSSYRRSFDPYAIDWEKFSILDWIAIGEEAWRKFDPADLECQKRLICEIHQNTSRFGSPAARLVDLFSYLQYAEVLSLPDEIKALIEDYNDAADRGRSLQKECGEIYQTCDFSVKKIMDKYSHNEV</sequence>
<keyword evidence="1" id="KW-1133">Transmembrane helix</keyword>
<keyword evidence="4" id="KW-1185">Reference proteome</keyword>
<reference evidence="3 4" key="1">
    <citation type="submission" date="2018-04" db="EMBL/GenBank/DDBJ databases">
        <authorList>
            <person name="Zhang X."/>
            <person name="Yuan J."/>
            <person name="Li F."/>
            <person name="Xiang J."/>
        </authorList>
    </citation>
    <scope>NUCLEOTIDE SEQUENCE [LARGE SCALE GENOMIC DNA]</scope>
    <source>
        <tissue evidence="3">Muscle</tissue>
    </source>
</reference>
<feature type="transmembrane region" description="Helical" evidence="1">
    <location>
        <begin position="59"/>
        <end position="84"/>
    </location>
</feature>
<dbReference type="Proteomes" id="UP000283509">
    <property type="component" value="Unassembled WGS sequence"/>
</dbReference>
<evidence type="ECO:0000256" key="2">
    <source>
        <dbReference type="SAM" id="SignalP"/>
    </source>
</evidence>
<name>A0A423S9K6_PENVA</name>
<organism evidence="3 4">
    <name type="scientific">Penaeus vannamei</name>
    <name type="common">Whiteleg shrimp</name>
    <name type="synonym">Litopenaeus vannamei</name>
    <dbReference type="NCBI Taxonomy" id="6689"/>
    <lineage>
        <taxon>Eukaryota</taxon>
        <taxon>Metazoa</taxon>
        <taxon>Ecdysozoa</taxon>
        <taxon>Arthropoda</taxon>
        <taxon>Crustacea</taxon>
        <taxon>Multicrustacea</taxon>
        <taxon>Malacostraca</taxon>
        <taxon>Eumalacostraca</taxon>
        <taxon>Eucarida</taxon>
        <taxon>Decapoda</taxon>
        <taxon>Dendrobranchiata</taxon>
        <taxon>Penaeoidea</taxon>
        <taxon>Penaeidae</taxon>
        <taxon>Penaeus</taxon>
    </lineage>
</organism>
<accession>A0A423S9K6</accession>
<keyword evidence="1" id="KW-0812">Transmembrane</keyword>
<evidence type="ECO:0000313" key="4">
    <source>
        <dbReference type="Proteomes" id="UP000283509"/>
    </source>
</evidence>
<evidence type="ECO:0000313" key="3">
    <source>
        <dbReference type="EMBL" id="ROT60881.1"/>
    </source>
</evidence>
<evidence type="ECO:0000256" key="1">
    <source>
        <dbReference type="SAM" id="Phobius"/>
    </source>
</evidence>
<gene>
    <name evidence="3" type="ORF">C7M84_021479</name>
</gene>
<dbReference type="OrthoDB" id="8251490at2759"/>
<feature type="chain" id="PRO_5019440731" evidence="2">
    <location>
        <begin position="22"/>
        <end position="237"/>
    </location>
</feature>